<comment type="caution">
    <text evidence="2">The sequence shown here is derived from an EMBL/GenBank/DDBJ whole genome shotgun (WGS) entry which is preliminary data.</text>
</comment>
<dbReference type="EMBL" id="JACHMI010000001">
    <property type="protein sequence ID" value="MBB6556974.1"/>
    <property type="molecule type" value="Genomic_DNA"/>
</dbReference>
<evidence type="ECO:0000256" key="1">
    <source>
        <dbReference type="SAM" id="SignalP"/>
    </source>
</evidence>
<feature type="chain" id="PRO_5031229177" description="DUF2613 family protein" evidence="1">
    <location>
        <begin position="34"/>
        <end position="56"/>
    </location>
</feature>
<accession>A0A7X0P807</accession>
<dbReference type="RefSeq" id="WP_185111379.1">
    <property type="nucleotide sequence ID" value="NZ_BAAAXY010000278.1"/>
</dbReference>
<name>A0A7X0P807_9ACTN</name>
<gene>
    <name evidence="2" type="ORF">HD593_011769</name>
</gene>
<feature type="signal peptide" evidence="1">
    <location>
        <begin position="1"/>
        <end position="33"/>
    </location>
</feature>
<dbReference type="Proteomes" id="UP000565579">
    <property type="component" value="Unassembled WGS sequence"/>
</dbReference>
<protein>
    <recommendedName>
        <fullName evidence="4">DUF2613 family protein</fullName>
    </recommendedName>
</protein>
<reference evidence="2 3" key="1">
    <citation type="submission" date="2020-08" db="EMBL/GenBank/DDBJ databases">
        <title>Sequencing the genomes of 1000 actinobacteria strains.</title>
        <authorList>
            <person name="Klenk H.-P."/>
        </authorList>
    </citation>
    <scope>NUCLEOTIDE SEQUENCE [LARGE SCALE GENOMIC DNA]</scope>
    <source>
        <strain evidence="2 3">DSM 43768</strain>
    </source>
</reference>
<evidence type="ECO:0000313" key="2">
    <source>
        <dbReference type="EMBL" id="MBB6556974.1"/>
    </source>
</evidence>
<keyword evidence="1" id="KW-0732">Signal</keyword>
<organism evidence="2 3">
    <name type="scientific">Nonomuraea rubra</name>
    <dbReference type="NCBI Taxonomy" id="46180"/>
    <lineage>
        <taxon>Bacteria</taxon>
        <taxon>Bacillati</taxon>
        <taxon>Actinomycetota</taxon>
        <taxon>Actinomycetes</taxon>
        <taxon>Streptosporangiales</taxon>
        <taxon>Streptosporangiaceae</taxon>
        <taxon>Nonomuraea</taxon>
    </lineage>
</organism>
<dbReference type="AlphaFoldDB" id="A0A7X0P807"/>
<evidence type="ECO:0008006" key="4">
    <source>
        <dbReference type="Google" id="ProtNLM"/>
    </source>
</evidence>
<sequence>MTHAKLLQKLAVVAAAGIFALGLGAATATSASAAGPVIDIDNPTPYGDISDGPPQS</sequence>
<proteinExistence type="predicted"/>
<keyword evidence="3" id="KW-1185">Reference proteome</keyword>
<evidence type="ECO:0000313" key="3">
    <source>
        <dbReference type="Proteomes" id="UP000565579"/>
    </source>
</evidence>